<dbReference type="InterPro" id="IPR005141">
    <property type="entry name" value="eRF1_2"/>
</dbReference>
<dbReference type="InterPro" id="IPR029064">
    <property type="entry name" value="Ribosomal_eL30-like_sf"/>
</dbReference>
<dbReference type="Gene3D" id="3.30.420.60">
    <property type="entry name" value="eRF1 domain 2"/>
    <property type="match status" value="1"/>
</dbReference>
<dbReference type="GO" id="GO:0070966">
    <property type="term" value="P:nuclear-transcribed mRNA catabolic process, no-go decay"/>
    <property type="evidence" value="ECO:0007669"/>
    <property type="project" value="InterPro"/>
</dbReference>
<dbReference type="InterPro" id="IPR042226">
    <property type="entry name" value="eFR1_2_sf"/>
</dbReference>
<evidence type="ECO:0000256" key="1">
    <source>
        <dbReference type="ARBA" id="ARBA00001968"/>
    </source>
</evidence>
<proteinExistence type="inferred from homology"/>
<comment type="function">
    <text evidence="6">Component of the Dom34-Hbs1 complex, a complex that recognizes stalled ribosomes and triggers the No-Go Decay (NGD) pathway (PubMed:20890290). In the Dom34-Hbs1 complex, dom34 recognizes ribosomes stalled at the 3' end of an mRNA and engages stalled ribosomes by destabilizing mRNA in the mRNA channel. Following ribosome-binding, the Dom34-Hbs1 complex promotes the disassembly of stalled ribosomes, followed by degradation of damaged mRNAs as part of the NGD pathway.</text>
</comment>
<dbReference type="GO" id="GO:0070651">
    <property type="term" value="P:nonfunctional rRNA decay"/>
    <property type="evidence" value="ECO:0007669"/>
    <property type="project" value="TreeGrafter"/>
</dbReference>
<dbReference type="GO" id="GO:0005737">
    <property type="term" value="C:cytoplasm"/>
    <property type="evidence" value="ECO:0007669"/>
    <property type="project" value="UniProtKB-SubCell"/>
</dbReference>
<dbReference type="EMBL" id="JANBPU010000042">
    <property type="protein sequence ID" value="KAJ1918581.1"/>
    <property type="molecule type" value="Genomic_DNA"/>
</dbReference>
<evidence type="ECO:0000259" key="7">
    <source>
        <dbReference type="SMART" id="SM01194"/>
    </source>
</evidence>
<evidence type="ECO:0000256" key="5">
    <source>
        <dbReference type="ARBA" id="ARBA00022723"/>
    </source>
</evidence>
<comment type="subcellular location">
    <subcellularLocation>
        <location evidence="2 6">Cytoplasm</location>
    </subcellularLocation>
</comment>
<dbReference type="OrthoDB" id="10249111at2759"/>
<evidence type="ECO:0000256" key="2">
    <source>
        <dbReference type="ARBA" id="ARBA00004496"/>
    </source>
</evidence>
<dbReference type="InterPro" id="IPR058547">
    <property type="entry name" value="Pelota_N"/>
</dbReference>
<keyword evidence="4 6" id="KW-0963">Cytoplasm</keyword>
<dbReference type="SUPFAM" id="SSF53137">
    <property type="entry name" value="Translational machinery components"/>
    <property type="match status" value="1"/>
</dbReference>
<evidence type="ECO:0000313" key="8">
    <source>
        <dbReference type="EMBL" id="KAJ1918581.1"/>
    </source>
</evidence>
<dbReference type="NCBIfam" id="TIGR00111">
    <property type="entry name" value="pelota"/>
    <property type="match status" value="1"/>
</dbReference>
<dbReference type="InterPro" id="IPR005142">
    <property type="entry name" value="eRF1_3"/>
</dbReference>
<reference evidence="8" key="1">
    <citation type="submission" date="2022-07" db="EMBL/GenBank/DDBJ databases">
        <title>Phylogenomic reconstructions and comparative analyses of Kickxellomycotina fungi.</title>
        <authorList>
            <person name="Reynolds N.K."/>
            <person name="Stajich J.E."/>
            <person name="Barry K."/>
            <person name="Grigoriev I.V."/>
            <person name="Crous P."/>
            <person name="Smith M.E."/>
        </authorList>
    </citation>
    <scope>NUCLEOTIDE SEQUENCE</scope>
    <source>
        <strain evidence="8">NBRC 100468</strain>
    </source>
</reference>
<dbReference type="SUPFAM" id="SSF159065">
    <property type="entry name" value="Dom34/Pelota N-terminal domain-like"/>
    <property type="match status" value="1"/>
</dbReference>
<dbReference type="GO" id="GO:0032790">
    <property type="term" value="P:ribosome disassembly"/>
    <property type="evidence" value="ECO:0007669"/>
    <property type="project" value="TreeGrafter"/>
</dbReference>
<dbReference type="SUPFAM" id="SSF55315">
    <property type="entry name" value="L30e-like"/>
    <property type="match status" value="1"/>
</dbReference>
<evidence type="ECO:0000256" key="3">
    <source>
        <dbReference type="ARBA" id="ARBA00009504"/>
    </source>
</evidence>
<comment type="similarity">
    <text evidence="3 6">Belongs to the eukaryotic release factor 1 family. Pelota subfamily.</text>
</comment>
<dbReference type="SMART" id="SM01194">
    <property type="entry name" value="eRF1_1"/>
    <property type="match status" value="1"/>
</dbReference>
<comment type="caution">
    <text evidence="8">The sequence shown here is derived from an EMBL/GenBank/DDBJ whole genome shotgun (WGS) entry which is preliminary data.</text>
</comment>
<feature type="domain" description="eRF1/Pelota-like N-terminal" evidence="7">
    <location>
        <begin position="1"/>
        <end position="132"/>
    </location>
</feature>
<name>A0A9W8A106_9FUNG</name>
<evidence type="ECO:0000256" key="4">
    <source>
        <dbReference type="ARBA" id="ARBA00022490"/>
    </source>
</evidence>
<keyword evidence="9" id="KW-1185">Reference proteome</keyword>
<evidence type="ECO:0000256" key="6">
    <source>
        <dbReference type="RuleBase" id="RU362019"/>
    </source>
</evidence>
<protein>
    <recommendedName>
        <fullName evidence="6">Protein DOM34 homolog</fullName>
    </recommendedName>
</protein>
<dbReference type="FunFam" id="3.30.420.60:FF:000002">
    <property type="entry name" value="Protein pelota homolog"/>
    <property type="match status" value="1"/>
</dbReference>
<dbReference type="InterPro" id="IPR005140">
    <property type="entry name" value="eRF1_Pelota-like_N"/>
</dbReference>
<dbReference type="Gene3D" id="2.30.30.870">
    <property type="entry name" value="Pelota, domain A"/>
    <property type="match status" value="1"/>
</dbReference>
<dbReference type="GO" id="GO:0071025">
    <property type="term" value="P:RNA surveillance"/>
    <property type="evidence" value="ECO:0007669"/>
    <property type="project" value="InterPro"/>
</dbReference>
<keyword evidence="5 6" id="KW-0479">Metal-binding</keyword>
<dbReference type="Proteomes" id="UP001150538">
    <property type="component" value="Unassembled WGS sequence"/>
</dbReference>
<dbReference type="AlphaFoldDB" id="A0A9W8A106"/>
<dbReference type="InterPro" id="IPR004405">
    <property type="entry name" value="TF_pelota"/>
</dbReference>
<dbReference type="FunFam" id="2.30.30.870:FF:000001">
    <property type="entry name" value="Protein pelota homolog"/>
    <property type="match status" value="1"/>
</dbReference>
<dbReference type="PANTHER" id="PTHR10853">
    <property type="entry name" value="PELOTA"/>
    <property type="match status" value="1"/>
</dbReference>
<evidence type="ECO:0000313" key="9">
    <source>
        <dbReference type="Proteomes" id="UP001150538"/>
    </source>
</evidence>
<gene>
    <name evidence="8" type="primary">DOM34</name>
    <name evidence="8" type="ORF">H4219_002518</name>
</gene>
<dbReference type="GO" id="GO:0070481">
    <property type="term" value="P:nuclear-transcribed mRNA catabolic process, non-stop decay"/>
    <property type="evidence" value="ECO:0007669"/>
    <property type="project" value="InterPro"/>
</dbReference>
<sequence>MKLLKEDIDRNRSGSVRLEPEEPEDMWHLYNIIQKGDQIFSKAMRQVGIKNETSTGSVTTTRITTSIQVCVEDVFFDIQAATLRVKGRNVTENKYIQMGQYHTIDLELNEKLTLLKEHWDSITLQRVRNACDATKQADVAAVMMQDGLANVCLLTQHMTIVRQRIEVPIPKKKRGSTTNHDKGIRKFYEQVYRAIQQHIDFDIIKVIILGSPGFIKDKFFEYMLGQAVKDDDKITLTSKGKFLLVHTTSGHKRAIEEVMRDPQVKARMENTKAAEETKALGDFYKMLSDDPDRAYYGFNHVLHACENQAIGTLMITDGLIRSADVETRRKYIKLVEDTQALNGKVLIFSSLHVSGEQLQQLSGVAAILTFPLPEIESGEEEESES</sequence>
<accession>A0A9W8A106</accession>
<dbReference type="PANTHER" id="PTHR10853:SF0">
    <property type="entry name" value="PROTEIN PELOTA HOMOLOG"/>
    <property type="match status" value="1"/>
</dbReference>
<organism evidence="8 9">
    <name type="scientific">Mycoemilia scoparia</name>
    <dbReference type="NCBI Taxonomy" id="417184"/>
    <lineage>
        <taxon>Eukaryota</taxon>
        <taxon>Fungi</taxon>
        <taxon>Fungi incertae sedis</taxon>
        <taxon>Zoopagomycota</taxon>
        <taxon>Kickxellomycotina</taxon>
        <taxon>Kickxellomycetes</taxon>
        <taxon>Kickxellales</taxon>
        <taxon>Kickxellaceae</taxon>
        <taxon>Mycoemilia</taxon>
    </lineage>
</organism>
<dbReference type="InterPro" id="IPR038069">
    <property type="entry name" value="Pelota/DOM34_N"/>
</dbReference>
<comment type="cofactor">
    <cofactor evidence="1 6">
        <name>a divalent metal cation</name>
        <dbReference type="ChEBI" id="CHEBI:60240"/>
    </cofactor>
</comment>
<dbReference type="FunFam" id="3.30.1330.30:FF:000008">
    <property type="entry name" value="Protein pelota homolog"/>
    <property type="match status" value="1"/>
</dbReference>
<dbReference type="Pfam" id="PF03465">
    <property type="entry name" value="eRF1_3"/>
    <property type="match status" value="1"/>
</dbReference>
<dbReference type="Pfam" id="PF26356">
    <property type="entry name" value="Pelota_N"/>
    <property type="match status" value="1"/>
</dbReference>
<dbReference type="GO" id="GO:0046872">
    <property type="term" value="F:metal ion binding"/>
    <property type="evidence" value="ECO:0007669"/>
    <property type="project" value="UniProtKB-KW"/>
</dbReference>
<dbReference type="Gene3D" id="3.30.1330.30">
    <property type="match status" value="1"/>
</dbReference>
<dbReference type="Pfam" id="PF03464">
    <property type="entry name" value="eRF1_2"/>
    <property type="match status" value="1"/>
</dbReference>